<comment type="caution">
    <text evidence="2">The sequence shown here is derived from an EMBL/GenBank/DDBJ whole genome shotgun (WGS) entry which is preliminary data.</text>
</comment>
<organism evidence="2 3">
    <name type="scientific">Rhipicephalus microplus</name>
    <name type="common">Cattle tick</name>
    <name type="synonym">Boophilus microplus</name>
    <dbReference type="NCBI Taxonomy" id="6941"/>
    <lineage>
        <taxon>Eukaryota</taxon>
        <taxon>Metazoa</taxon>
        <taxon>Ecdysozoa</taxon>
        <taxon>Arthropoda</taxon>
        <taxon>Chelicerata</taxon>
        <taxon>Arachnida</taxon>
        <taxon>Acari</taxon>
        <taxon>Parasitiformes</taxon>
        <taxon>Ixodida</taxon>
        <taxon>Ixodoidea</taxon>
        <taxon>Ixodidae</taxon>
        <taxon>Rhipicephalinae</taxon>
        <taxon>Rhipicephalus</taxon>
        <taxon>Boophilus</taxon>
    </lineage>
</organism>
<sequence>MFTTKHITGLVVIRLIGVTRNAKLVLTLLACAALATAGSRSSSRGYSTPTAGYGDSSYASYKGSKGSRLSYASLSGEGQQSDLSLASPKVAKGILLSIRVVNPDESTGQPTYAAQVPIHFSGGRVTTGPVVYGREQPCPEDHVHGSRQLQSIVGGYSGRGSRGSPAYSPAHYQNALSDTKSYSVSQQIQVGVPSTAKTYQYHGQSYAVPVSAVPATASQEDTKSYVAYAGQSAGGAHYQQSYQVAQAPSAAYQNGAVGDGKGYPGAAYAHGGHAYQVVAQGGDGQEHVYVTAHPGAHGGATAVAQKSYTPYAVQDTYSVEATPAKSYSGETGASGNAINGQQASYEVTDGGHGKGGYGAGGHTAYAAAPGYAGGPSYGGGGQGGASYAALVGRGYSAAGGPSYGSSAGPSYGGAAGSAGAAFKAAAAAKAYGSYGGSARGGGEEQTIIVASDGPAGGDGKAYGSYQGAAGPSYQVTSVAAQSYKSGQQPQQQQYAGPHQQAFSRYPDTGSGSYYSGASFAEANRLALQKYNALMSRAASIVGGPQNLKAVAARIQHPLELQISYVIYDKMTHDGIMSMSLIPVVLGLYQNPTKIANGAQENEQAYNSVDDPFIIFRFRHTDLISHKMAHVNDERCGPASRYADKLFSRI</sequence>
<keyword evidence="3" id="KW-1185">Reference proteome</keyword>
<reference evidence="2" key="2">
    <citation type="submission" date="2021-09" db="EMBL/GenBank/DDBJ databases">
        <authorList>
            <person name="Jia N."/>
            <person name="Wang J."/>
            <person name="Shi W."/>
            <person name="Du L."/>
            <person name="Sun Y."/>
            <person name="Zhan W."/>
            <person name="Jiang J."/>
            <person name="Wang Q."/>
            <person name="Zhang B."/>
            <person name="Ji P."/>
            <person name="Sakyi L.B."/>
            <person name="Cui X."/>
            <person name="Yuan T."/>
            <person name="Jiang B."/>
            <person name="Yang W."/>
            <person name="Lam T.T.-Y."/>
            <person name="Chang Q."/>
            <person name="Ding S."/>
            <person name="Wang X."/>
            <person name="Zhu J."/>
            <person name="Ruan X."/>
            <person name="Zhao L."/>
            <person name="Wei J."/>
            <person name="Que T."/>
            <person name="Du C."/>
            <person name="Cheng J."/>
            <person name="Dai P."/>
            <person name="Han X."/>
            <person name="Huang E."/>
            <person name="Gao Y."/>
            <person name="Liu J."/>
            <person name="Shao H."/>
            <person name="Ye R."/>
            <person name="Li L."/>
            <person name="Wei W."/>
            <person name="Wang X."/>
            <person name="Wang C."/>
            <person name="Huo Q."/>
            <person name="Li W."/>
            <person name="Guo W."/>
            <person name="Chen H."/>
            <person name="Chen S."/>
            <person name="Zhou L."/>
            <person name="Zhou L."/>
            <person name="Ni X."/>
            <person name="Tian J."/>
            <person name="Zhou Y."/>
            <person name="Sheng Y."/>
            <person name="Liu T."/>
            <person name="Pan Y."/>
            <person name="Xia L."/>
            <person name="Li J."/>
            <person name="Zhao F."/>
            <person name="Cao W."/>
        </authorList>
    </citation>
    <scope>NUCLEOTIDE SEQUENCE</scope>
    <source>
        <strain evidence="2">Rmic-2018</strain>
        <tissue evidence="2">Larvae</tissue>
    </source>
</reference>
<name>A0A9J6DEM8_RHIMP</name>
<accession>A0A9J6DEM8</accession>
<gene>
    <name evidence="2" type="ORF">HPB51_002561</name>
</gene>
<reference evidence="2" key="1">
    <citation type="journal article" date="2020" name="Cell">
        <title>Large-Scale Comparative Analyses of Tick Genomes Elucidate Their Genetic Diversity and Vector Capacities.</title>
        <authorList>
            <consortium name="Tick Genome and Microbiome Consortium (TIGMIC)"/>
            <person name="Jia N."/>
            <person name="Wang J."/>
            <person name="Shi W."/>
            <person name="Du L."/>
            <person name="Sun Y."/>
            <person name="Zhan W."/>
            <person name="Jiang J.F."/>
            <person name="Wang Q."/>
            <person name="Zhang B."/>
            <person name="Ji P."/>
            <person name="Bell-Sakyi L."/>
            <person name="Cui X.M."/>
            <person name="Yuan T.T."/>
            <person name="Jiang B.G."/>
            <person name="Yang W.F."/>
            <person name="Lam T.T."/>
            <person name="Chang Q.C."/>
            <person name="Ding S.J."/>
            <person name="Wang X.J."/>
            <person name="Zhu J.G."/>
            <person name="Ruan X.D."/>
            <person name="Zhao L."/>
            <person name="Wei J.T."/>
            <person name="Ye R.Z."/>
            <person name="Que T.C."/>
            <person name="Du C.H."/>
            <person name="Zhou Y.H."/>
            <person name="Cheng J.X."/>
            <person name="Dai P.F."/>
            <person name="Guo W.B."/>
            <person name="Han X.H."/>
            <person name="Huang E.J."/>
            <person name="Li L.F."/>
            <person name="Wei W."/>
            <person name="Gao Y.C."/>
            <person name="Liu J.Z."/>
            <person name="Shao H.Z."/>
            <person name="Wang X."/>
            <person name="Wang C.C."/>
            <person name="Yang T.C."/>
            <person name="Huo Q.B."/>
            <person name="Li W."/>
            <person name="Chen H.Y."/>
            <person name="Chen S.E."/>
            <person name="Zhou L.G."/>
            <person name="Ni X.B."/>
            <person name="Tian J.H."/>
            <person name="Sheng Y."/>
            <person name="Liu T."/>
            <person name="Pan Y.S."/>
            <person name="Xia L.Y."/>
            <person name="Li J."/>
            <person name="Zhao F."/>
            <person name="Cao W.C."/>
        </authorList>
    </citation>
    <scope>NUCLEOTIDE SEQUENCE</scope>
    <source>
        <strain evidence="2">Rmic-2018</strain>
    </source>
</reference>
<evidence type="ECO:0000313" key="3">
    <source>
        <dbReference type="Proteomes" id="UP000821866"/>
    </source>
</evidence>
<feature type="region of interest" description="Disordered" evidence="1">
    <location>
        <begin position="480"/>
        <end position="502"/>
    </location>
</feature>
<dbReference type="VEuPathDB" id="VectorBase:LOC119174012"/>
<proteinExistence type="predicted"/>
<evidence type="ECO:0000256" key="1">
    <source>
        <dbReference type="SAM" id="MobiDB-lite"/>
    </source>
</evidence>
<dbReference type="Proteomes" id="UP000821866">
    <property type="component" value="Chromosome 7"/>
</dbReference>
<dbReference type="AlphaFoldDB" id="A0A9J6DEM8"/>
<evidence type="ECO:0000313" key="2">
    <source>
        <dbReference type="EMBL" id="KAH8020612.1"/>
    </source>
</evidence>
<dbReference type="EMBL" id="JABSTU010000009">
    <property type="protein sequence ID" value="KAH8020612.1"/>
    <property type="molecule type" value="Genomic_DNA"/>
</dbReference>
<protein>
    <submittedName>
        <fullName evidence="2">Uncharacterized protein</fullName>
    </submittedName>
</protein>
<feature type="compositionally biased region" description="Low complexity" evidence="1">
    <location>
        <begin position="480"/>
        <end position="500"/>
    </location>
</feature>